<dbReference type="AlphaFoldDB" id="W0RNV6"/>
<keyword evidence="3" id="KW-1185">Reference proteome</keyword>
<dbReference type="KEGG" id="gba:J421_4498"/>
<protein>
    <submittedName>
        <fullName evidence="2">Uncharacterized protein</fullName>
    </submittedName>
</protein>
<evidence type="ECO:0000256" key="1">
    <source>
        <dbReference type="SAM" id="MobiDB-lite"/>
    </source>
</evidence>
<proteinExistence type="predicted"/>
<name>W0RNV6_9BACT</name>
<dbReference type="InParanoid" id="W0RNV6"/>
<dbReference type="EMBL" id="CP007128">
    <property type="protein sequence ID" value="AHG92035.1"/>
    <property type="molecule type" value="Genomic_DNA"/>
</dbReference>
<evidence type="ECO:0000313" key="3">
    <source>
        <dbReference type="Proteomes" id="UP000019151"/>
    </source>
</evidence>
<dbReference type="Proteomes" id="UP000019151">
    <property type="component" value="Chromosome"/>
</dbReference>
<feature type="compositionally biased region" description="Pro residues" evidence="1">
    <location>
        <begin position="32"/>
        <end position="44"/>
    </location>
</feature>
<dbReference type="HOGENOM" id="CLU_2568979_0_0_0"/>
<feature type="compositionally biased region" description="Gly residues" evidence="1">
    <location>
        <begin position="1"/>
        <end position="11"/>
    </location>
</feature>
<accession>W0RNV6</accession>
<gene>
    <name evidence="2" type="ORF">J421_4498</name>
</gene>
<sequence length="81" mass="7869">MFGSGPRGIGTGACSAHSTLGEGGGAPLGPRYAPPIAPSIGPPSQLPDGDFVLATLSSTVSVTPFHVRVTSSAPCHAVANG</sequence>
<feature type="region of interest" description="Disordered" evidence="1">
    <location>
        <begin position="1"/>
        <end position="44"/>
    </location>
</feature>
<evidence type="ECO:0000313" key="2">
    <source>
        <dbReference type="EMBL" id="AHG92035.1"/>
    </source>
</evidence>
<organism evidence="2 3">
    <name type="scientific">Gemmatirosa kalamazoonensis</name>
    <dbReference type="NCBI Taxonomy" id="861299"/>
    <lineage>
        <taxon>Bacteria</taxon>
        <taxon>Pseudomonadati</taxon>
        <taxon>Gemmatimonadota</taxon>
        <taxon>Gemmatimonadia</taxon>
        <taxon>Gemmatimonadales</taxon>
        <taxon>Gemmatimonadaceae</taxon>
        <taxon>Gemmatirosa</taxon>
    </lineage>
</organism>
<reference evidence="2 3" key="1">
    <citation type="journal article" date="2014" name="Genome Announc.">
        <title>Genome Sequence and Methylome of Soil Bacterium Gemmatirosa kalamazoonensis KBS708T, a Member of the Rarely Cultivated Gemmatimonadetes Phylum.</title>
        <authorList>
            <person name="Debruyn J.M."/>
            <person name="Radosevich M."/>
            <person name="Wommack K.E."/>
            <person name="Polson S.W."/>
            <person name="Hauser L.J."/>
            <person name="Fawaz M.N."/>
            <person name="Korlach J."/>
            <person name="Tsai Y.C."/>
        </authorList>
    </citation>
    <scope>NUCLEOTIDE SEQUENCE [LARGE SCALE GENOMIC DNA]</scope>
    <source>
        <strain evidence="2 3">KBS708</strain>
    </source>
</reference>